<gene>
    <name evidence="1" type="ORF">Lysil_0498</name>
</gene>
<evidence type="ECO:0000313" key="1">
    <source>
        <dbReference type="EMBL" id="PNS08869.1"/>
    </source>
</evidence>
<sequence>MTDFPCTACTEEMGAYRARKGYQLCRKCYYKQTEHLTCSKCGRLTRILPTANPKLCGRCINAALYEGKTCKRCGRETLPHKRTTYADGTLACSACAVQLAPPKECHYCKKVSIRVWRDLKLGFTEPACPQCRSTRNTTPLCAGCRRPRNAEGFRDGKPYCKDCLPTGHPPVIVCVTCGKTKYGFSKTQCEDCAWEASHLRLLHTLKPQLQSVWARALFESYHYEARIKTLRGPWRNALKRDIAAFQDLESVFSSAEELSGVLIVRRLGHQFSKKYRRVMSFLSYMGYVVLDDDPDFGLELAISRIRALSTDDVPWIQAVTQDFIGYLLETRKKANVQRRTQRLVRMAKSIESAVRTAIRLLRYCANNHGAESVQDITQEMFEMALADKLHSFASGAFLRYHHKRKLSFHKLHRVKVPAPPIPTHLVYSEEERNHFLSLFQATNDPRKNHWALIAQLNLIYAQTIFDLVQLERSNVREADEGYEIRFSKVFIPLDESIVPSMQRWMTQRRERGAFDEQNTSRYLFPGTRSGTHIQSTAFQNYRNLHGYDARRGRVTAMANLVLGGIANPRILQDLFGISQSRGHMYIEQLGASQQRVAGHVMRRYGHQ</sequence>
<dbReference type="EMBL" id="NPZB01000001">
    <property type="protein sequence ID" value="PNS08869.1"/>
    <property type="molecule type" value="Genomic_DNA"/>
</dbReference>
<dbReference type="SUPFAM" id="SSF56349">
    <property type="entry name" value="DNA breaking-rejoining enzymes"/>
    <property type="match status" value="1"/>
</dbReference>
<dbReference type="RefSeq" id="WP_129588340.1">
    <property type="nucleotide sequence ID" value="NZ_NPZB01000001.1"/>
</dbReference>
<dbReference type="Proteomes" id="UP000236220">
    <property type="component" value="Unassembled WGS sequence"/>
</dbReference>
<dbReference type="OrthoDB" id="8613201at2"/>
<dbReference type="AlphaFoldDB" id="A0A2K1Q1E7"/>
<reference evidence="1 2" key="1">
    <citation type="submission" date="2017-08" db="EMBL/GenBank/DDBJ databases">
        <title>Lysobacter sylvestris genome.</title>
        <authorList>
            <person name="Zhang D.-C."/>
            <person name="Albuquerque L."/>
            <person name="Franca L."/>
            <person name="Froufe H.J.C."/>
            <person name="Barroso C."/>
            <person name="Egas C."/>
            <person name="Da Costa M."/>
            <person name="Margesin R."/>
        </authorList>
    </citation>
    <scope>NUCLEOTIDE SEQUENCE [LARGE SCALE GENOMIC DNA]</scope>
    <source>
        <strain evidence="1 2">AM20-91</strain>
    </source>
</reference>
<comment type="caution">
    <text evidence="1">The sequence shown here is derived from an EMBL/GenBank/DDBJ whole genome shotgun (WGS) entry which is preliminary data.</text>
</comment>
<protein>
    <submittedName>
        <fullName evidence="1">Uncharacterized protein</fullName>
    </submittedName>
</protein>
<dbReference type="InterPro" id="IPR011010">
    <property type="entry name" value="DNA_brk_join_enz"/>
</dbReference>
<organism evidence="1 2">
    <name type="scientific">Solilutibacter silvestris</name>
    <dbReference type="NCBI Taxonomy" id="1645665"/>
    <lineage>
        <taxon>Bacteria</taxon>
        <taxon>Pseudomonadati</taxon>
        <taxon>Pseudomonadota</taxon>
        <taxon>Gammaproteobacteria</taxon>
        <taxon>Lysobacterales</taxon>
        <taxon>Lysobacteraceae</taxon>
        <taxon>Solilutibacter</taxon>
    </lineage>
</organism>
<accession>A0A2K1Q1E7</accession>
<keyword evidence="2" id="KW-1185">Reference proteome</keyword>
<dbReference type="GO" id="GO:0003677">
    <property type="term" value="F:DNA binding"/>
    <property type="evidence" value="ECO:0007669"/>
    <property type="project" value="InterPro"/>
</dbReference>
<proteinExistence type="predicted"/>
<name>A0A2K1Q1E7_9GAMM</name>
<evidence type="ECO:0000313" key="2">
    <source>
        <dbReference type="Proteomes" id="UP000236220"/>
    </source>
</evidence>